<keyword evidence="3" id="KW-1185">Reference proteome</keyword>
<feature type="transmembrane region" description="Helical" evidence="1">
    <location>
        <begin position="60"/>
        <end position="80"/>
    </location>
</feature>
<organism evidence="2 3">
    <name type="scientific">Anaerosacchariphilus polymeriproducens</name>
    <dbReference type="NCBI Taxonomy" id="1812858"/>
    <lineage>
        <taxon>Bacteria</taxon>
        <taxon>Bacillati</taxon>
        <taxon>Bacillota</taxon>
        <taxon>Clostridia</taxon>
        <taxon>Lachnospirales</taxon>
        <taxon>Lachnospiraceae</taxon>
        <taxon>Anaerosacchariphilus</taxon>
    </lineage>
</organism>
<keyword evidence="1" id="KW-0812">Transmembrane</keyword>
<dbReference type="AlphaFoldDB" id="A0A371AV43"/>
<feature type="transmembrane region" description="Helical" evidence="1">
    <location>
        <begin position="249"/>
        <end position="271"/>
    </location>
</feature>
<feature type="transmembrane region" description="Helical" evidence="1">
    <location>
        <begin position="171"/>
        <end position="195"/>
    </location>
</feature>
<evidence type="ECO:0000256" key="1">
    <source>
        <dbReference type="SAM" id="Phobius"/>
    </source>
</evidence>
<keyword evidence="1" id="KW-1133">Transmembrane helix</keyword>
<feature type="transmembrane region" description="Helical" evidence="1">
    <location>
        <begin position="101"/>
        <end position="129"/>
    </location>
</feature>
<sequence>MSKIIWQIRDGIRDFLKNFINVRLIVFIVLQIFIMHVYLYPIKKFALSASYPVSTWVLPFLMKDIYFRFFFIAGVMYFYSKIPFMQSDQIYQIIRRGRIKWALGKIIGIILSGFFLMLLEVFLSAIVLLPSVMLEAGWGKVLYTLALTDACEKYHIKLDFSYKIMDSYTPFQGLGVLILVGGFVLSFIGLFMFAVSLYISRLCAVVAAMFFAVFSIMAANISYIVYWIELISPISWMDINVLFGNGNEPTVKCVIAVMVIVISILTGLILIKIRKIDFCWNKEE</sequence>
<comment type="caution">
    <text evidence="2">The sequence shown here is derived from an EMBL/GenBank/DDBJ whole genome shotgun (WGS) entry which is preliminary data.</text>
</comment>
<dbReference type="EMBL" id="QRCT01000026">
    <property type="protein sequence ID" value="RDU23436.1"/>
    <property type="molecule type" value="Genomic_DNA"/>
</dbReference>
<gene>
    <name evidence="2" type="ORF">DWV06_09520</name>
</gene>
<dbReference type="RefSeq" id="WP_115481953.1">
    <property type="nucleotide sequence ID" value="NZ_QRCT01000026.1"/>
</dbReference>
<evidence type="ECO:0000313" key="2">
    <source>
        <dbReference type="EMBL" id="RDU23436.1"/>
    </source>
</evidence>
<reference evidence="2 3" key="1">
    <citation type="submission" date="2018-07" db="EMBL/GenBank/DDBJ databases">
        <title>Anaerosacharophilus polymeroproducens gen. nov. sp. nov., an anaerobic bacterium isolated from salt field.</title>
        <authorList>
            <person name="Kim W."/>
            <person name="Yang S.-H."/>
            <person name="Oh J."/>
            <person name="Lee J.-H."/>
            <person name="Kwon K.K."/>
        </authorList>
    </citation>
    <scope>NUCLEOTIDE SEQUENCE [LARGE SCALE GENOMIC DNA]</scope>
    <source>
        <strain evidence="2 3">MCWD5</strain>
    </source>
</reference>
<name>A0A371AV43_9FIRM</name>
<protein>
    <submittedName>
        <fullName evidence="2">Uncharacterized protein</fullName>
    </submittedName>
</protein>
<dbReference type="Proteomes" id="UP000255036">
    <property type="component" value="Unassembled WGS sequence"/>
</dbReference>
<proteinExistence type="predicted"/>
<feature type="transmembrane region" description="Helical" evidence="1">
    <location>
        <begin position="20"/>
        <end position="40"/>
    </location>
</feature>
<evidence type="ECO:0000313" key="3">
    <source>
        <dbReference type="Proteomes" id="UP000255036"/>
    </source>
</evidence>
<dbReference type="OrthoDB" id="2846816at2"/>
<feature type="transmembrane region" description="Helical" evidence="1">
    <location>
        <begin position="202"/>
        <end position="229"/>
    </location>
</feature>
<keyword evidence="1" id="KW-0472">Membrane</keyword>
<accession>A0A371AV43</accession>